<proteinExistence type="predicted"/>
<evidence type="ECO:0000313" key="1">
    <source>
        <dbReference type="EMBL" id="MEL4455631.1"/>
    </source>
</evidence>
<dbReference type="SUPFAM" id="SSF56935">
    <property type="entry name" value="Porins"/>
    <property type="match status" value="1"/>
</dbReference>
<gene>
    <name evidence="1" type="ORF">AABB81_06965</name>
</gene>
<dbReference type="Proteomes" id="UP001474120">
    <property type="component" value="Unassembled WGS sequence"/>
</dbReference>
<accession>A0ABU9KZK3</accession>
<comment type="caution">
    <text evidence="1">The sequence shown here is derived from an EMBL/GenBank/DDBJ whole genome shotgun (WGS) entry which is preliminary data.</text>
</comment>
<dbReference type="EMBL" id="JBCDNA010000001">
    <property type="protein sequence ID" value="MEL4455631.1"/>
    <property type="molecule type" value="Genomic_DNA"/>
</dbReference>
<organism evidence="1 2">
    <name type="scientific">Lutimonas vermicola</name>
    <dbReference type="NCBI Taxonomy" id="414288"/>
    <lineage>
        <taxon>Bacteria</taxon>
        <taxon>Pseudomonadati</taxon>
        <taxon>Bacteroidota</taxon>
        <taxon>Flavobacteriia</taxon>
        <taxon>Flavobacteriales</taxon>
        <taxon>Flavobacteriaceae</taxon>
        <taxon>Lutimonas</taxon>
    </lineage>
</organism>
<dbReference type="Gene3D" id="2.40.160.60">
    <property type="entry name" value="Outer membrane protein transport protein (OMPP1/FadL/TodX)"/>
    <property type="match status" value="1"/>
</dbReference>
<reference evidence="1 2" key="1">
    <citation type="submission" date="2024-04" db="EMBL/GenBank/DDBJ databases">
        <title>whole genome sequencing of Lutimonas vermicola strain IMCC1616.</title>
        <authorList>
            <person name="Bae S.S."/>
        </authorList>
    </citation>
    <scope>NUCLEOTIDE SEQUENCE [LARGE SCALE GENOMIC DNA]</scope>
    <source>
        <strain evidence="1 2">IMCC1616</strain>
    </source>
</reference>
<keyword evidence="2" id="KW-1185">Reference proteome</keyword>
<evidence type="ECO:0000313" key="2">
    <source>
        <dbReference type="Proteomes" id="UP001474120"/>
    </source>
</evidence>
<name>A0ABU9KZK3_9FLAO</name>
<dbReference type="RefSeq" id="WP_342159499.1">
    <property type="nucleotide sequence ID" value="NZ_JBCDNA010000001.1"/>
</dbReference>
<evidence type="ECO:0008006" key="3">
    <source>
        <dbReference type="Google" id="ProtNLM"/>
    </source>
</evidence>
<protein>
    <recommendedName>
        <fullName evidence="3">DUF5723 domain-containing protein</fullName>
    </recommendedName>
</protein>
<sequence length="467" mass="52793">MDIKVKFISLFVFFIPVLIYAQGYYNNENFGNRSLLLGGNVTGSVNDLGLTYYNPARIALIENPVFSINAKAYQLSSIRLKNVFGRDDKLSDSQFEGVPSLVSGTYKIEKWEKHHFAYAFISRQRSSAGVNISRELDVENLNDGTIDFDRLVGNLQLNSKERDEWFGGTWGMKISENFSIGVSGFVSVFNFSTFYDLRLSSLDRSQNVDFFNNEINLSQNSYGMFWKLGFAWKLSKIDLGLNIDFPYLEVIKNGKFRYQRFLSGTLDGSDEFAYYNFKDIQSNRKEPLGISVGAGVPLGKNMLHLKADWHGNLSEYNRLIIPDAEDGREGFSFEESLRSVINFGAGAEIYINDGMSLYASFSTDFSPVEASANIFDIIPNGDRDTDANFDADYFHYGFGLEIKLNKVELILGTTYSSASGDFAEPIDFPFEGIETPGSQDPSRIIVSRWRFIVGLEIPIFGYELEFK</sequence>